<evidence type="ECO:0000313" key="2">
    <source>
        <dbReference type="Proteomes" id="UP001349343"/>
    </source>
</evidence>
<organism evidence="1 2">
    <name type="scientific">phage Lak_Megaphage_RVC_JS4_GC31</name>
    <dbReference type="NCBI Taxonomy" id="3109228"/>
    <lineage>
        <taxon>Viruses</taxon>
        <taxon>Duplodnaviria</taxon>
        <taxon>Heunggongvirae</taxon>
        <taxon>Uroviricota</taxon>
        <taxon>Caudoviricetes</taxon>
        <taxon>Caudoviricetes code 15 clade</taxon>
    </lineage>
</organism>
<proteinExistence type="predicted"/>
<evidence type="ECO:0000313" key="1">
    <source>
        <dbReference type="EMBL" id="WQJ53209.1"/>
    </source>
</evidence>
<dbReference type="EMBL" id="OR769222">
    <property type="protein sequence ID" value="WQJ53209.1"/>
    <property type="molecule type" value="Genomic_DNA"/>
</dbReference>
<reference evidence="1 2" key="1">
    <citation type="submission" date="2023-11" db="EMBL/GenBank/DDBJ databases">
        <authorList>
            <person name="Cook R."/>
            <person name="Crisci M."/>
            <person name="Pye H."/>
            <person name="Adriaenssens E."/>
            <person name="Santini J."/>
        </authorList>
    </citation>
    <scope>NUCLEOTIDE SEQUENCE [LARGE SCALE GENOMIC DNA]</scope>
    <source>
        <strain evidence="1">Lak_Megaphage_RVC_JS4_GC31</strain>
    </source>
</reference>
<accession>A0ABZ0Z550</accession>
<dbReference type="Proteomes" id="UP001349343">
    <property type="component" value="Segment"/>
</dbReference>
<name>A0ABZ0Z550_9CAUD</name>
<protein>
    <submittedName>
        <fullName evidence="1">Uncharacterized protein</fullName>
    </submittedName>
</protein>
<sequence>MYYVVTYTTPFGDNVISTLGEEEFELLLVPCKVLFKSESFTEAIEYLNKIRN</sequence>
<keyword evidence="2" id="KW-1185">Reference proteome</keyword>